<evidence type="ECO:0000313" key="1">
    <source>
        <dbReference type="EMBL" id="KYR02167.1"/>
    </source>
</evidence>
<accession>A0A152A7Z5</accession>
<keyword evidence="2" id="KW-1185">Reference proteome</keyword>
<proteinExistence type="predicted"/>
<dbReference type="InParanoid" id="A0A152A7Z5"/>
<comment type="caution">
    <text evidence="1">The sequence shown here is derived from an EMBL/GenBank/DDBJ whole genome shotgun (WGS) entry which is preliminary data.</text>
</comment>
<reference evidence="1 2" key="1">
    <citation type="submission" date="2015-12" db="EMBL/GenBank/DDBJ databases">
        <title>Dictyostelia acquired genes for synthesis and detection of signals that induce cell-type specialization by lateral gene transfer from prokaryotes.</title>
        <authorList>
            <person name="Gloeckner G."/>
            <person name="Schaap P."/>
        </authorList>
    </citation>
    <scope>NUCLEOTIDE SEQUENCE [LARGE SCALE GENOMIC DNA]</scope>
    <source>
        <strain evidence="1 2">TK</strain>
    </source>
</reference>
<protein>
    <submittedName>
        <fullName evidence="1">Uncharacterized protein</fullName>
    </submittedName>
</protein>
<dbReference type="EMBL" id="LODT01000004">
    <property type="protein sequence ID" value="KYR02167.1"/>
    <property type="molecule type" value="Genomic_DNA"/>
</dbReference>
<sequence length="227" mass="26252">MDEENVSCFNCKRPQFVFEYRQHLIECYQSLFETKRFPLKVIGNTEYEELNKRISDLLQLNKVLQDKMDSTNSFISPYEYIKQEDDNKRKPNVQGFDSPNKKLKVLSPQQNGNNYNNDDEISNLGSFSSFSSNLQREDELLRMVDNQINEVEASYCFFHVPRSLIGTGIEFDLPSERQLANLSEAEIKARINEICHATECPTVTKNGCKFELIIGGKIVSLCKPNHF</sequence>
<organism evidence="1 2">
    <name type="scientific">Tieghemostelium lacteum</name>
    <name type="common">Slime mold</name>
    <name type="synonym">Dictyostelium lacteum</name>
    <dbReference type="NCBI Taxonomy" id="361077"/>
    <lineage>
        <taxon>Eukaryota</taxon>
        <taxon>Amoebozoa</taxon>
        <taxon>Evosea</taxon>
        <taxon>Eumycetozoa</taxon>
        <taxon>Dictyostelia</taxon>
        <taxon>Dictyosteliales</taxon>
        <taxon>Raperosteliaceae</taxon>
        <taxon>Tieghemostelium</taxon>
    </lineage>
</organism>
<name>A0A152A7Z5_TIELA</name>
<gene>
    <name evidence="1" type="ORF">DLAC_11458</name>
</gene>
<evidence type="ECO:0000313" key="2">
    <source>
        <dbReference type="Proteomes" id="UP000076078"/>
    </source>
</evidence>
<dbReference type="AlphaFoldDB" id="A0A152A7Z5"/>
<dbReference type="Proteomes" id="UP000076078">
    <property type="component" value="Unassembled WGS sequence"/>
</dbReference>